<proteinExistence type="predicted"/>
<accession>A0A565A3K5</accession>
<dbReference type="VEuPathDB" id="PlasmoDB:PVPAM_130009300"/>
<dbReference type="VEuPathDB" id="PlasmoDB:PVW1_000021400"/>
<dbReference type="Proteomes" id="UP000220605">
    <property type="component" value="Unassembled WGS sequence"/>
</dbReference>
<dbReference type="VEuPathDB" id="PlasmoDB:PVP01_0000740"/>
<dbReference type="AlphaFoldDB" id="A0A565A3K5"/>
<name>A0A565A3K5_PLAVI</name>
<reference evidence="1" key="1">
    <citation type="submission" date="2016-07" db="EMBL/GenBank/DDBJ databases">
        <authorList>
            <consortium name="Pathogen Informatics"/>
        </authorList>
    </citation>
    <scope>NUCLEOTIDE SEQUENCE</scope>
</reference>
<dbReference type="InterPro" id="IPR008780">
    <property type="entry name" value="Plasmodium_Vir"/>
</dbReference>
<dbReference type="EMBL" id="FLZR02000001">
    <property type="protein sequence ID" value="VUZ99359.1"/>
    <property type="molecule type" value="Genomic_DNA"/>
</dbReference>
<sequence>MPEATFSDIYKFFEDIDPYILDIEKVRNDDRTIDTLPHCSSFIDKTNIDKIESYKNVCRKIQSYIKIICSSKSTSKYVTNLGKYEYDYLNYLLNVELRKQKINSTDSLQTFLKIMNNSKIECADYNKLKEYSLYFYDKPFRHMDMLNKLYKNYYELYNTANHVTTESTVSCKKYYDECYNTFELGVKECKVWNKTFKGALEKFKELYESLENSPVLKDMCNASDIKKLRPINVILGKSPNILDYGEDKKDISKTILMPTIGLSMSLLFLYKYTPFGNMLRSKIKGKKKGMNSLNEKSYLSLIDTPSSSINNNKEHSYNMSYQA</sequence>
<evidence type="ECO:0000313" key="1">
    <source>
        <dbReference type="EMBL" id="VUZ99359.1"/>
    </source>
</evidence>
<gene>
    <name evidence="1" type="ORF">PVP01_0000740</name>
</gene>
<organism evidence="1">
    <name type="scientific">Plasmodium vivax</name>
    <name type="common">malaria parasite P. vivax</name>
    <dbReference type="NCBI Taxonomy" id="5855"/>
    <lineage>
        <taxon>Eukaryota</taxon>
        <taxon>Sar</taxon>
        <taxon>Alveolata</taxon>
        <taxon>Apicomplexa</taxon>
        <taxon>Aconoidasida</taxon>
        <taxon>Haemosporida</taxon>
        <taxon>Plasmodiidae</taxon>
        <taxon>Plasmodium</taxon>
        <taxon>Plasmodium (Plasmodium)</taxon>
    </lineage>
</organism>
<protein>
    <submittedName>
        <fullName evidence="1">VIR protein</fullName>
    </submittedName>
</protein>
<dbReference type="Pfam" id="PF05795">
    <property type="entry name" value="Plasmodium_Vir"/>
    <property type="match status" value="1"/>
</dbReference>